<dbReference type="InterPro" id="IPR016174">
    <property type="entry name" value="Di-haem_cyt_TM"/>
</dbReference>
<evidence type="ECO:0000256" key="7">
    <source>
        <dbReference type="ARBA" id="ARBA00022723"/>
    </source>
</evidence>
<feature type="transmembrane region" description="Helical" evidence="13">
    <location>
        <begin position="147"/>
        <end position="171"/>
    </location>
</feature>
<comment type="similarity">
    <text evidence="12">Belongs to the cytochrome b561 family.</text>
</comment>
<proteinExistence type="inferred from homology"/>
<accession>A0A2T4HLY3</accession>
<feature type="transmembrane region" description="Helical" evidence="13">
    <location>
        <begin position="94"/>
        <end position="127"/>
    </location>
</feature>
<keyword evidence="6 13" id="KW-0812">Transmembrane</keyword>
<dbReference type="Pfam" id="PF01292">
    <property type="entry name" value="Ni_hydr_CYTB"/>
    <property type="match status" value="1"/>
</dbReference>
<dbReference type="GO" id="GO:0046872">
    <property type="term" value="F:metal ion binding"/>
    <property type="evidence" value="ECO:0007669"/>
    <property type="project" value="UniProtKB-KW"/>
</dbReference>
<evidence type="ECO:0000256" key="12">
    <source>
        <dbReference type="ARBA" id="ARBA00037975"/>
    </source>
</evidence>
<keyword evidence="16" id="KW-1185">Reference proteome</keyword>
<keyword evidence="8" id="KW-0249">Electron transport</keyword>
<feature type="transmembrane region" description="Helical" evidence="13">
    <location>
        <begin position="12"/>
        <end position="35"/>
    </location>
</feature>
<feature type="transmembrane region" description="Helical" evidence="13">
    <location>
        <begin position="55"/>
        <end position="73"/>
    </location>
</feature>
<dbReference type="GO" id="GO:0022904">
    <property type="term" value="P:respiratory electron transport chain"/>
    <property type="evidence" value="ECO:0007669"/>
    <property type="project" value="InterPro"/>
</dbReference>
<sequence length="202" mass="21993">MNEGNPPSRYTLVAIVLHWALAAGIVALIVMGMAMTKLDLPILFKFKVYQLHKSIGITVLLLAVLRLGWRIWHPAPALPATMSRNERLLAHAGHWVLYLLQFAVPLLGWAVVSAAVLNIPTLLYGVVPWPHLPLLSTIANRAQVEPALATTHALMAYGLVLIVVGHVAAALRHHLVLKDDVLARMIPGLRQRPGKDEPAASG</sequence>
<organism evidence="15 16">
    <name type="scientific">Edaphosphingomonas fennica</name>
    <dbReference type="NCBI Taxonomy" id="114404"/>
    <lineage>
        <taxon>Bacteria</taxon>
        <taxon>Pseudomonadati</taxon>
        <taxon>Pseudomonadota</taxon>
        <taxon>Alphaproteobacteria</taxon>
        <taxon>Sphingomonadales</taxon>
        <taxon>Rhizorhabdaceae</taxon>
        <taxon>Edaphosphingomonas</taxon>
    </lineage>
</organism>
<evidence type="ECO:0000256" key="3">
    <source>
        <dbReference type="ARBA" id="ARBA00022448"/>
    </source>
</evidence>
<dbReference type="InterPro" id="IPR011577">
    <property type="entry name" value="Cyt_b561_bac/Ni-Hgenase"/>
</dbReference>
<dbReference type="AlphaFoldDB" id="A0A2T4HLY3"/>
<gene>
    <name evidence="15" type="ORF">CV103_19920</name>
</gene>
<dbReference type="SUPFAM" id="SSF81342">
    <property type="entry name" value="Transmembrane di-heme cytochromes"/>
    <property type="match status" value="1"/>
</dbReference>
<reference evidence="15 16" key="1">
    <citation type="submission" date="2017-11" db="EMBL/GenBank/DDBJ databases">
        <title>Sphingomonas oleivorans sp. nov., isolated from oil-contaminated soil.</title>
        <authorList>
            <person name="Wang L."/>
            <person name="Chen L."/>
        </authorList>
    </citation>
    <scope>NUCLEOTIDE SEQUENCE [LARGE SCALE GENOMIC DNA]</scope>
    <source>
        <strain evidence="15 16">K101</strain>
    </source>
</reference>
<evidence type="ECO:0000256" key="5">
    <source>
        <dbReference type="ARBA" id="ARBA00022617"/>
    </source>
</evidence>
<evidence type="ECO:0000256" key="10">
    <source>
        <dbReference type="ARBA" id="ARBA00023004"/>
    </source>
</evidence>
<dbReference type="GO" id="GO:0005886">
    <property type="term" value="C:plasma membrane"/>
    <property type="evidence" value="ECO:0007669"/>
    <property type="project" value="UniProtKB-SubCell"/>
</dbReference>
<name>A0A2T4HLY3_9SPHN</name>
<evidence type="ECO:0000256" key="6">
    <source>
        <dbReference type="ARBA" id="ARBA00022692"/>
    </source>
</evidence>
<keyword evidence="9 13" id="KW-1133">Transmembrane helix</keyword>
<evidence type="ECO:0000256" key="8">
    <source>
        <dbReference type="ARBA" id="ARBA00022982"/>
    </source>
</evidence>
<evidence type="ECO:0000259" key="14">
    <source>
        <dbReference type="Pfam" id="PF01292"/>
    </source>
</evidence>
<comment type="caution">
    <text evidence="15">The sequence shown here is derived from an EMBL/GenBank/DDBJ whole genome shotgun (WGS) entry which is preliminary data.</text>
</comment>
<comment type="subcellular location">
    <subcellularLocation>
        <location evidence="2">Cell membrane</location>
        <topology evidence="2">Multi-pass membrane protein</topology>
    </subcellularLocation>
</comment>
<evidence type="ECO:0000256" key="11">
    <source>
        <dbReference type="ARBA" id="ARBA00023136"/>
    </source>
</evidence>
<feature type="domain" description="Cytochrome b561 bacterial/Ni-hydrogenase" evidence="14">
    <location>
        <begin position="9"/>
        <end position="188"/>
    </location>
</feature>
<evidence type="ECO:0000256" key="1">
    <source>
        <dbReference type="ARBA" id="ARBA00001970"/>
    </source>
</evidence>
<evidence type="ECO:0000256" key="2">
    <source>
        <dbReference type="ARBA" id="ARBA00004651"/>
    </source>
</evidence>
<dbReference type="RefSeq" id="WP_107395941.1">
    <property type="nucleotide sequence ID" value="NZ_PHHF01000079.1"/>
</dbReference>
<dbReference type="Gene3D" id="1.20.950.20">
    <property type="entry name" value="Transmembrane di-heme cytochromes, Chain C"/>
    <property type="match status" value="1"/>
</dbReference>
<keyword evidence="7" id="KW-0479">Metal-binding</keyword>
<dbReference type="GO" id="GO:0020037">
    <property type="term" value="F:heme binding"/>
    <property type="evidence" value="ECO:0007669"/>
    <property type="project" value="TreeGrafter"/>
</dbReference>
<dbReference type="PANTHER" id="PTHR30529">
    <property type="entry name" value="CYTOCHROME B561"/>
    <property type="match status" value="1"/>
</dbReference>
<comment type="cofactor">
    <cofactor evidence="1">
        <name>heme b</name>
        <dbReference type="ChEBI" id="CHEBI:60344"/>
    </cofactor>
</comment>
<dbReference type="PANTHER" id="PTHR30529:SF1">
    <property type="entry name" value="CYTOCHROME B561 HOMOLOG 2"/>
    <property type="match status" value="1"/>
</dbReference>
<dbReference type="InterPro" id="IPR052168">
    <property type="entry name" value="Cytochrome_b561_oxidase"/>
</dbReference>
<evidence type="ECO:0000313" key="16">
    <source>
        <dbReference type="Proteomes" id="UP000241206"/>
    </source>
</evidence>
<keyword evidence="3" id="KW-0813">Transport</keyword>
<evidence type="ECO:0000256" key="4">
    <source>
        <dbReference type="ARBA" id="ARBA00022475"/>
    </source>
</evidence>
<evidence type="ECO:0000313" key="15">
    <source>
        <dbReference type="EMBL" id="PTD16787.1"/>
    </source>
</evidence>
<keyword evidence="5" id="KW-0349">Heme</keyword>
<dbReference type="Proteomes" id="UP000241206">
    <property type="component" value="Unassembled WGS sequence"/>
</dbReference>
<evidence type="ECO:0000256" key="9">
    <source>
        <dbReference type="ARBA" id="ARBA00022989"/>
    </source>
</evidence>
<dbReference type="EMBL" id="PHHF01000079">
    <property type="protein sequence ID" value="PTD16787.1"/>
    <property type="molecule type" value="Genomic_DNA"/>
</dbReference>
<keyword evidence="10" id="KW-0408">Iron</keyword>
<keyword evidence="4" id="KW-1003">Cell membrane</keyword>
<protein>
    <submittedName>
        <fullName evidence="15">Cytochrome B</fullName>
    </submittedName>
</protein>
<dbReference type="GO" id="GO:0009055">
    <property type="term" value="F:electron transfer activity"/>
    <property type="evidence" value="ECO:0007669"/>
    <property type="project" value="InterPro"/>
</dbReference>
<evidence type="ECO:0000256" key="13">
    <source>
        <dbReference type="SAM" id="Phobius"/>
    </source>
</evidence>
<keyword evidence="11 13" id="KW-0472">Membrane</keyword>